<evidence type="ECO:0000256" key="2">
    <source>
        <dbReference type="ARBA" id="ARBA00005404"/>
    </source>
</evidence>
<dbReference type="Pfam" id="PF00384">
    <property type="entry name" value="Molybdopterin"/>
    <property type="match status" value="1"/>
</dbReference>
<dbReference type="EMBL" id="MW438350">
    <property type="protein sequence ID" value="QQW50396.1"/>
    <property type="molecule type" value="Genomic_DNA"/>
</dbReference>
<dbReference type="Gene3D" id="3.10.20.740">
    <property type="match status" value="1"/>
</dbReference>
<evidence type="ECO:0000256" key="4">
    <source>
        <dbReference type="ARBA" id="ARBA00022723"/>
    </source>
</evidence>
<dbReference type="GeneID" id="67154295"/>
<dbReference type="PROSITE" id="PS00642">
    <property type="entry name" value="COMPLEX1_75K_2"/>
    <property type="match status" value="1"/>
</dbReference>
<comment type="cofactor">
    <cofactor evidence="1">
        <name>[4Fe-4S] cluster</name>
        <dbReference type="ChEBI" id="CHEBI:49883"/>
    </cofactor>
</comment>
<dbReference type="InterPro" id="IPR001041">
    <property type="entry name" value="2Fe-2S_ferredoxin-type"/>
</dbReference>
<dbReference type="InterPro" id="IPR054351">
    <property type="entry name" value="NADH_UbQ_OxRdtase_ferredoxin"/>
</dbReference>
<feature type="domain" description="4Fe-4S His(Cys)3-ligated-type" evidence="13">
    <location>
        <begin position="78"/>
        <end position="117"/>
    </location>
</feature>
<evidence type="ECO:0000259" key="13">
    <source>
        <dbReference type="PROSITE" id="PS51839"/>
    </source>
</evidence>
<keyword evidence="14" id="KW-0496">Mitochondrion</keyword>
<dbReference type="InterPro" id="IPR050123">
    <property type="entry name" value="Prok_molybdopt-oxidoreductase"/>
</dbReference>
<dbReference type="SUPFAM" id="SSF54292">
    <property type="entry name" value="2Fe-2S ferredoxin-like"/>
    <property type="match status" value="1"/>
</dbReference>
<proteinExistence type="inferred from homology"/>
<dbReference type="PROSITE" id="PS00641">
    <property type="entry name" value="COMPLEX1_75K_1"/>
    <property type="match status" value="1"/>
</dbReference>
<dbReference type="Pfam" id="PF10588">
    <property type="entry name" value="NADH-G_4Fe-4S_3"/>
    <property type="match status" value="1"/>
</dbReference>
<dbReference type="SUPFAM" id="SSF54862">
    <property type="entry name" value="4Fe-4S ferredoxins"/>
    <property type="match status" value="1"/>
</dbReference>
<evidence type="ECO:0000256" key="9">
    <source>
        <dbReference type="ARBA" id="ARBA00034078"/>
    </source>
</evidence>
<keyword evidence="8" id="KW-0520">NAD</keyword>
<dbReference type="AlphaFoldDB" id="A0A7U0QFW5"/>
<evidence type="ECO:0000259" key="11">
    <source>
        <dbReference type="PROSITE" id="PS51085"/>
    </source>
</evidence>
<evidence type="ECO:0000256" key="7">
    <source>
        <dbReference type="ARBA" id="ARBA00023014"/>
    </source>
</evidence>
<dbReference type="GO" id="GO:0008137">
    <property type="term" value="F:NADH dehydrogenase (ubiquinone) activity"/>
    <property type="evidence" value="ECO:0007669"/>
    <property type="project" value="InterPro"/>
</dbReference>
<dbReference type="PROSITE" id="PS51085">
    <property type="entry name" value="2FE2S_FER_2"/>
    <property type="match status" value="1"/>
</dbReference>
<evidence type="ECO:0000256" key="3">
    <source>
        <dbReference type="ARBA" id="ARBA00022485"/>
    </source>
</evidence>
<dbReference type="InterPro" id="IPR006656">
    <property type="entry name" value="Mopterin_OxRdtase"/>
</dbReference>
<feature type="domain" description="4Fe-4S Mo/W bis-MGD-type" evidence="12">
    <location>
        <begin position="215"/>
        <end position="271"/>
    </location>
</feature>
<name>A0A7U0QFW5_9STRA</name>
<evidence type="ECO:0000256" key="8">
    <source>
        <dbReference type="ARBA" id="ARBA00023027"/>
    </source>
</evidence>
<dbReference type="RefSeq" id="YP_010152748.1">
    <property type="nucleotide sequence ID" value="NC_057169.1"/>
</dbReference>
<geneLocation type="mitochondrion" evidence="14"/>
<gene>
    <name evidence="14" type="primary">nad11</name>
</gene>
<dbReference type="GO" id="GO:0016020">
    <property type="term" value="C:membrane"/>
    <property type="evidence" value="ECO:0007669"/>
    <property type="project" value="InterPro"/>
</dbReference>
<accession>A0A7U0QFW5</accession>
<dbReference type="GO" id="GO:0016651">
    <property type="term" value="F:oxidoreductase activity, acting on NAD(P)H"/>
    <property type="evidence" value="ECO:0007669"/>
    <property type="project" value="InterPro"/>
</dbReference>
<dbReference type="FunFam" id="3.10.20.740:FF:000001">
    <property type="entry name" value="NADH-quinone oxidoreductase subunit G"/>
    <property type="match status" value="1"/>
</dbReference>
<dbReference type="GO" id="GO:0046872">
    <property type="term" value="F:metal ion binding"/>
    <property type="evidence" value="ECO:0007669"/>
    <property type="project" value="UniProtKB-KW"/>
</dbReference>
<evidence type="ECO:0000313" key="14">
    <source>
        <dbReference type="EMBL" id="QQW50396.1"/>
    </source>
</evidence>
<dbReference type="SMART" id="SM00929">
    <property type="entry name" value="NADH-G_4Fe-4S_3"/>
    <property type="match status" value="1"/>
</dbReference>
<dbReference type="CDD" id="cd00207">
    <property type="entry name" value="fer2"/>
    <property type="match status" value="1"/>
</dbReference>
<protein>
    <submittedName>
        <fullName evidence="14">NADH dehydrogenase subunit 11</fullName>
    </submittedName>
</protein>
<evidence type="ECO:0000259" key="12">
    <source>
        <dbReference type="PROSITE" id="PS51669"/>
    </source>
</evidence>
<sequence length="669" mass="76662">MVKVIINNKEVFVSKDASVLEACASIGLEIPKFCYHQKLNIAGNCRMCLVEISKSPKPVASCSYPVINNLQIYTDTPLVKKARENILEFLLINHPLDCPICDQGGECDLQEQTQTFGSDKSRFLHFKRVVENKNVGPLIKTVMTRCIHCTKCVRFFSEISGSKDFGTIQRGKYTEISTYILKNVSNELSANVIDLCPVGALTSKPYAFLARPWELKAFNTIDLCDGVGSNLKVQLKDCEIVRVLPRLCEGVNEEWITDKTRFNFDSIKTCKIGHPLLKCSTSLTKISWKKAFLEINNFFFEENKEVHIVLSYLLDLSVLQKFKLLSNCLGKCLTFFPRKFLLNVDIIENFSFGAFEDLEKADTILTIGTNTRFEAPAINLRLKKRFSKGLCHSAICGNLFDLSFKIDKKGISSTTLFDIAEGKHSFCKLLRRSVYPVIIFNASVCERSDFFAIYKLMLQIECFLKNMSVNWRVLRLLSQEANQTGNFFLGFGLNKNFFKKQQNLNTFFCGMFKKEFLTRHPSTKNIFCFGTYQNTSLETKLILPSNHPYETGGCYMNTTCAIQKSEPFFMSQGFFRNKENLLNLLLTQQSFLTTPIQMFQTYDEKMRNSSKITFLRLKCFLGKSLISKTIFRQFFSDFYLADAISENSFTMAICSKTYRKTFTNFHNYS</sequence>
<comment type="cofactor">
    <cofactor evidence="9">
        <name>[2Fe-2S] cluster</name>
        <dbReference type="ChEBI" id="CHEBI:190135"/>
    </cofactor>
</comment>
<keyword evidence="5" id="KW-1278">Translocase</keyword>
<dbReference type="InterPro" id="IPR036010">
    <property type="entry name" value="2Fe-2S_ferredoxin-like_sf"/>
</dbReference>
<dbReference type="Gene3D" id="3.30.70.20">
    <property type="match status" value="1"/>
</dbReference>
<comment type="similarity">
    <text evidence="2 10">Belongs to the complex I 75 kDa subunit family.</text>
</comment>
<dbReference type="GO" id="GO:0051539">
    <property type="term" value="F:4 iron, 4 sulfur cluster binding"/>
    <property type="evidence" value="ECO:0007669"/>
    <property type="project" value="UniProtKB-KW"/>
</dbReference>
<keyword evidence="6" id="KW-0408">Iron</keyword>
<dbReference type="GO" id="GO:0042773">
    <property type="term" value="P:ATP synthesis coupled electron transport"/>
    <property type="evidence" value="ECO:0007669"/>
    <property type="project" value="InterPro"/>
</dbReference>
<keyword evidence="4" id="KW-0479">Metal-binding</keyword>
<dbReference type="SUPFAM" id="SSF53706">
    <property type="entry name" value="Formate dehydrogenase/DMSO reductase, domains 1-3"/>
    <property type="match status" value="1"/>
</dbReference>
<dbReference type="PROSITE" id="PS51839">
    <property type="entry name" value="4FE4S_HC3"/>
    <property type="match status" value="1"/>
</dbReference>
<evidence type="ECO:0000256" key="10">
    <source>
        <dbReference type="RuleBase" id="RU004523"/>
    </source>
</evidence>
<evidence type="ECO:0000256" key="1">
    <source>
        <dbReference type="ARBA" id="ARBA00001966"/>
    </source>
</evidence>
<dbReference type="FunFam" id="3.30.70.20:FF:000002">
    <property type="entry name" value="NADH-ubiquinone oxidoreductase 75 kDa subunit"/>
    <property type="match status" value="1"/>
</dbReference>
<feature type="domain" description="2Fe-2S ferredoxin-type" evidence="11">
    <location>
        <begin position="1"/>
        <end position="78"/>
    </location>
</feature>
<dbReference type="PANTHER" id="PTHR43105">
    <property type="entry name" value="RESPIRATORY NITRATE REDUCTASE"/>
    <property type="match status" value="1"/>
</dbReference>
<dbReference type="InterPro" id="IPR006963">
    <property type="entry name" value="Mopterin_OxRdtase_4Fe-4S_dom"/>
</dbReference>
<dbReference type="PANTHER" id="PTHR43105:SF13">
    <property type="entry name" value="NADH-UBIQUINONE OXIDOREDUCTASE 75 KDA SUBUNIT, MITOCHONDRIAL"/>
    <property type="match status" value="1"/>
</dbReference>
<dbReference type="Pfam" id="PF22151">
    <property type="entry name" value="Fer4_NDSU1"/>
    <property type="match status" value="1"/>
</dbReference>
<dbReference type="PROSITE" id="PS51669">
    <property type="entry name" value="4FE4S_MOW_BIS_MGD"/>
    <property type="match status" value="1"/>
</dbReference>
<dbReference type="InterPro" id="IPR010228">
    <property type="entry name" value="NADH_UbQ_OxRdtase_Gsu"/>
</dbReference>
<keyword evidence="7" id="KW-0411">Iron-sulfur</keyword>
<dbReference type="Pfam" id="PF22117">
    <property type="entry name" value="Fer4_Nqo3"/>
    <property type="match status" value="1"/>
</dbReference>
<evidence type="ECO:0000256" key="6">
    <source>
        <dbReference type="ARBA" id="ARBA00023004"/>
    </source>
</evidence>
<organism evidence="14">
    <name type="scientific">Aureoumbra lagunensis</name>
    <dbReference type="NCBI Taxonomy" id="44058"/>
    <lineage>
        <taxon>Eukaryota</taxon>
        <taxon>Sar</taxon>
        <taxon>Stramenopiles</taxon>
        <taxon>Ochrophyta</taxon>
        <taxon>Pelagophyceae</taxon>
        <taxon>Pelagomonadales</taxon>
        <taxon>Aureoumbra</taxon>
    </lineage>
</organism>
<keyword evidence="3" id="KW-0004">4Fe-4S</keyword>
<evidence type="ECO:0000256" key="5">
    <source>
        <dbReference type="ARBA" id="ARBA00022967"/>
    </source>
</evidence>
<reference evidence="14" key="1">
    <citation type="journal article" date="2021" name="Genome Biol. Evol.">
        <title>Mitochondrial genome evolution in pelagophyte algae.</title>
        <authorList>
            <person name="Sibbald S.J."/>
            <person name="Lawton M."/>
            <person name="Archibald J.M."/>
        </authorList>
    </citation>
    <scope>NUCLEOTIDE SEQUENCE</scope>
    <source>
        <strain evidence="14">CCMP1510</strain>
    </source>
</reference>
<dbReference type="InterPro" id="IPR019574">
    <property type="entry name" value="NADH_UbQ_OxRdtase_Gsu_4Fe4S-bd"/>
</dbReference>
<dbReference type="NCBIfam" id="TIGR01973">
    <property type="entry name" value="NuoG"/>
    <property type="match status" value="1"/>
</dbReference>
<dbReference type="InterPro" id="IPR000283">
    <property type="entry name" value="NADH_UbQ_OxRdtase_75kDa_su_CS"/>
</dbReference>
<dbReference type="Pfam" id="PF13510">
    <property type="entry name" value="Fer2_4"/>
    <property type="match status" value="1"/>
</dbReference>